<dbReference type="AlphaFoldDB" id="A0A853FGD6"/>
<dbReference type="PANTHER" id="PTHR37953">
    <property type="entry name" value="UPF0127 PROTEIN MJ1496"/>
    <property type="match status" value="1"/>
</dbReference>
<accession>A0A853FGD6</accession>
<name>A0A853FGD6_9BURK</name>
<dbReference type="PANTHER" id="PTHR37953:SF1">
    <property type="entry name" value="UPF0127 PROTEIN MJ1496"/>
    <property type="match status" value="1"/>
</dbReference>
<keyword evidence="3" id="KW-1185">Reference proteome</keyword>
<gene>
    <name evidence="2" type="ORF">H0A68_09290</name>
</gene>
<dbReference type="Gene3D" id="2.60.120.1140">
    <property type="entry name" value="Protein of unknown function DUF192"/>
    <property type="match status" value="1"/>
</dbReference>
<comment type="caution">
    <text evidence="2">The sequence shown here is derived from an EMBL/GenBank/DDBJ whole genome shotgun (WGS) entry which is preliminary data.</text>
</comment>
<evidence type="ECO:0000313" key="3">
    <source>
        <dbReference type="Proteomes" id="UP000580517"/>
    </source>
</evidence>
<proteinExistence type="predicted"/>
<dbReference type="RefSeq" id="WP_129968973.1">
    <property type="nucleotide sequence ID" value="NZ_JACCEW010000002.1"/>
</dbReference>
<reference evidence="2 3" key="1">
    <citation type="submission" date="2020-07" db="EMBL/GenBank/DDBJ databases">
        <title>Taxonomic revisions and descriptions of new bacterial species based on genomic comparisons in the high-G+C-content subgroup of the family Alcaligenaceae.</title>
        <authorList>
            <person name="Szabo A."/>
            <person name="Felfoldi T."/>
        </authorList>
    </citation>
    <scope>NUCLEOTIDE SEQUENCE [LARGE SCALE GENOMIC DNA]</scope>
    <source>
        <strain evidence="2 3">DSM 25264</strain>
    </source>
</reference>
<dbReference type="Proteomes" id="UP000580517">
    <property type="component" value="Unassembled WGS sequence"/>
</dbReference>
<protein>
    <submittedName>
        <fullName evidence="2">DUF192 domain-containing protein</fullName>
    </submittedName>
</protein>
<sequence>MYKIYRSAGLFSPAFFCPSGWRAAARAAVFSGLLAAPIWACAQALLPTSTLQIKGQAVEAEIAATPETRSYGLMNRQSLPENHGMLFVFEQPDIYCFWMKNTLLPLSIAFVDAQGRIVTLADMQPQSLDTHCPAEPVQYALEMRQGWFTARGIQPGEQVKGLPRAGQPRAGQPGAVK</sequence>
<dbReference type="OrthoDB" id="5526466at2"/>
<dbReference type="EMBL" id="JACCEW010000002">
    <property type="protein sequence ID" value="NYT37066.1"/>
    <property type="molecule type" value="Genomic_DNA"/>
</dbReference>
<evidence type="ECO:0000256" key="1">
    <source>
        <dbReference type="SAM" id="MobiDB-lite"/>
    </source>
</evidence>
<dbReference type="InterPro" id="IPR003795">
    <property type="entry name" value="DUF192"/>
</dbReference>
<feature type="region of interest" description="Disordered" evidence="1">
    <location>
        <begin position="158"/>
        <end position="177"/>
    </location>
</feature>
<organism evidence="2 3">
    <name type="scientific">Allopusillimonas soli</name>
    <dbReference type="NCBI Taxonomy" id="659016"/>
    <lineage>
        <taxon>Bacteria</taxon>
        <taxon>Pseudomonadati</taxon>
        <taxon>Pseudomonadota</taxon>
        <taxon>Betaproteobacteria</taxon>
        <taxon>Burkholderiales</taxon>
        <taxon>Alcaligenaceae</taxon>
        <taxon>Allopusillimonas</taxon>
    </lineage>
</organism>
<evidence type="ECO:0000313" key="2">
    <source>
        <dbReference type="EMBL" id="NYT37066.1"/>
    </source>
</evidence>
<dbReference type="Pfam" id="PF02643">
    <property type="entry name" value="DUF192"/>
    <property type="match status" value="1"/>
</dbReference>
<dbReference type="InterPro" id="IPR038695">
    <property type="entry name" value="Saro_0823-like_sf"/>
</dbReference>